<protein>
    <recommendedName>
        <fullName evidence="10">Guided entry of tail-anchored proteins 1</fullName>
    </recommendedName>
</protein>
<dbReference type="OrthoDB" id="69461at2759"/>
<accession>A0A1Y1W3C2</accession>
<evidence type="ECO:0000256" key="4">
    <source>
        <dbReference type="ARBA" id="ARBA00022824"/>
    </source>
</evidence>
<keyword evidence="3" id="KW-0812">Transmembrane</keyword>
<evidence type="ECO:0000313" key="8">
    <source>
        <dbReference type="EMBL" id="ORX67795.1"/>
    </source>
</evidence>
<dbReference type="PANTHER" id="PTHR42650">
    <property type="entry name" value="TAIL-ANCHORED PROTEIN INSERTION RECEPTOR WRB"/>
    <property type="match status" value="1"/>
</dbReference>
<reference evidence="8 9" key="1">
    <citation type="submission" date="2016-07" db="EMBL/GenBank/DDBJ databases">
        <title>Pervasive Adenine N6-methylation of Active Genes in Fungi.</title>
        <authorList>
            <consortium name="DOE Joint Genome Institute"/>
            <person name="Mondo S.J."/>
            <person name="Dannebaum R.O."/>
            <person name="Kuo R.C."/>
            <person name="Labutti K."/>
            <person name="Haridas S."/>
            <person name="Kuo A."/>
            <person name="Salamov A."/>
            <person name="Ahrendt S.R."/>
            <person name="Lipzen A."/>
            <person name="Sullivan W."/>
            <person name="Andreopoulos W.B."/>
            <person name="Clum A."/>
            <person name="Lindquist E."/>
            <person name="Daum C."/>
            <person name="Ramamoorthy G.K."/>
            <person name="Gryganskyi A."/>
            <person name="Culley D."/>
            <person name="Magnuson J.K."/>
            <person name="James T.Y."/>
            <person name="O'Malley M.A."/>
            <person name="Stajich J.E."/>
            <person name="Spatafora J.W."/>
            <person name="Visel A."/>
            <person name="Grigoriev I.V."/>
        </authorList>
    </citation>
    <scope>NUCLEOTIDE SEQUENCE [LARGE SCALE GENOMIC DNA]</scope>
    <source>
        <strain evidence="8 9">ATCC 12442</strain>
    </source>
</reference>
<sequence>MAGCLLLTIFAIELLSVCLEAVGYSTLAQGLWATYCTVTGNQKAAERLSLKASITQLRRDLRTVSSVDEFARWAKMRRRLDALTGKFESVSSELALERTAFELYVNLALRVLIYSVRFIVSVWFWRAPVFYVPRNWFYPGVWVLAMPGAPKGSVSVAVWAVVCNRVCKQMGRIVNRVWRPVVAESEPQQQPQHTAGDDLKMALLICQRERRHDGHSMHWLFAKTRPSIF</sequence>
<dbReference type="Gene3D" id="1.10.287.660">
    <property type="entry name" value="Helix hairpin bin"/>
    <property type="match status" value="1"/>
</dbReference>
<dbReference type="RefSeq" id="XP_040741641.1">
    <property type="nucleotide sequence ID" value="XM_040890855.1"/>
</dbReference>
<evidence type="ECO:0000256" key="1">
    <source>
        <dbReference type="ARBA" id="ARBA00004477"/>
    </source>
</evidence>
<keyword evidence="7" id="KW-0732">Signal</keyword>
<dbReference type="STRING" id="61395.A0A1Y1W3C2"/>
<dbReference type="EMBL" id="MCFD01000011">
    <property type="protein sequence ID" value="ORX67795.1"/>
    <property type="molecule type" value="Genomic_DNA"/>
</dbReference>
<comment type="subcellular location">
    <subcellularLocation>
        <location evidence="1">Endoplasmic reticulum membrane</location>
        <topology evidence="1">Multi-pass membrane protein</topology>
    </subcellularLocation>
</comment>
<dbReference type="InterPro" id="IPR028945">
    <property type="entry name" value="Get1"/>
</dbReference>
<evidence type="ECO:0000256" key="5">
    <source>
        <dbReference type="ARBA" id="ARBA00022989"/>
    </source>
</evidence>
<evidence type="ECO:0000256" key="7">
    <source>
        <dbReference type="SAM" id="SignalP"/>
    </source>
</evidence>
<dbReference type="InterPro" id="IPR029012">
    <property type="entry name" value="Helix_hairpin_bin_sf"/>
</dbReference>
<evidence type="ECO:0000256" key="3">
    <source>
        <dbReference type="ARBA" id="ARBA00022692"/>
    </source>
</evidence>
<dbReference type="PANTHER" id="PTHR42650:SF1">
    <property type="entry name" value="GUIDED ENTRY OF TAIL-ANCHORED PROTEINS FACTOR 1"/>
    <property type="match status" value="1"/>
</dbReference>
<dbReference type="GO" id="GO:0005789">
    <property type="term" value="C:endoplasmic reticulum membrane"/>
    <property type="evidence" value="ECO:0007669"/>
    <property type="project" value="UniProtKB-SubCell"/>
</dbReference>
<dbReference type="GeneID" id="63807503"/>
<evidence type="ECO:0000313" key="9">
    <source>
        <dbReference type="Proteomes" id="UP000193922"/>
    </source>
</evidence>
<evidence type="ECO:0000256" key="2">
    <source>
        <dbReference type="ARBA" id="ARBA00010799"/>
    </source>
</evidence>
<dbReference type="AlphaFoldDB" id="A0A1Y1W3C2"/>
<dbReference type="GO" id="GO:0071816">
    <property type="term" value="P:tail-anchored membrane protein insertion into ER membrane"/>
    <property type="evidence" value="ECO:0007669"/>
    <property type="project" value="InterPro"/>
</dbReference>
<feature type="signal peptide" evidence="7">
    <location>
        <begin position="1"/>
        <end position="21"/>
    </location>
</feature>
<feature type="chain" id="PRO_5012349958" description="Guided entry of tail-anchored proteins 1" evidence="7">
    <location>
        <begin position="22"/>
        <end position="229"/>
    </location>
</feature>
<keyword evidence="9" id="KW-1185">Reference proteome</keyword>
<evidence type="ECO:0008006" key="10">
    <source>
        <dbReference type="Google" id="ProtNLM"/>
    </source>
</evidence>
<dbReference type="Pfam" id="PF04420">
    <property type="entry name" value="CHD5"/>
    <property type="match status" value="1"/>
</dbReference>
<dbReference type="GO" id="GO:0043529">
    <property type="term" value="C:GET complex"/>
    <property type="evidence" value="ECO:0007669"/>
    <property type="project" value="TreeGrafter"/>
</dbReference>
<organism evidence="8 9">
    <name type="scientific">Linderina pennispora</name>
    <dbReference type="NCBI Taxonomy" id="61395"/>
    <lineage>
        <taxon>Eukaryota</taxon>
        <taxon>Fungi</taxon>
        <taxon>Fungi incertae sedis</taxon>
        <taxon>Zoopagomycota</taxon>
        <taxon>Kickxellomycotina</taxon>
        <taxon>Kickxellomycetes</taxon>
        <taxon>Kickxellales</taxon>
        <taxon>Kickxellaceae</taxon>
        <taxon>Linderina</taxon>
    </lineage>
</organism>
<proteinExistence type="inferred from homology"/>
<comment type="similarity">
    <text evidence="2">Belongs to the WRB/GET1 family.</text>
</comment>
<keyword evidence="5" id="KW-1133">Transmembrane helix</keyword>
<gene>
    <name evidence="8" type="ORF">DL89DRAFT_302641</name>
</gene>
<dbReference type="GO" id="GO:0043495">
    <property type="term" value="F:protein-membrane adaptor activity"/>
    <property type="evidence" value="ECO:0007669"/>
    <property type="project" value="TreeGrafter"/>
</dbReference>
<dbReference type="Proteomes" id="UP000193922">
    <property type="component" value="Unassembled WGS sequence"/>
</dbReference>
<keyword evidence="6" id="KW-0472">Membrane</keyword>
<keyword evidence="4" id="KW-0256">Endoplasmic reticulum</keyword>
<evidence type="ECO:0000256" key="6">
    <source>
        <dbReference type="ARBA" id="ARBA00023136"/>
    </source>
</evidence>
<comment type="caution">
    <text evidence="8">The sequence shown here is derived from an EMBL/GenBank/DDBJ whole genome shotgun (WGS) entry which is preliminary data.</text>
</comment>
<name>A0A1Y1W3C2_9FUNG</name>